<gene>
    <name evidence="1" type="ORF">PACLA_8A042024</name>
</gene>
<sequence>LTESSLLQEVDLTTLVTICNIKVGEALKIKKVANQYPKAETRSEEVNVIIIVAKQFKSVPEKETFTIDQHANTSHDVSSPFAFEERKNRMFFRDFQLPMKFSASVALALETKTLMGNLRHEFVRDICTHISSNGVYFLNKLERNLVATAIVTKYPFLKDPIGSGLGSWEEAIKNRFKHVRKYDAKKRKLINSDTTTPTKAAPPVKRTKKSDFWNEAPNYINENEVFLDEHIAELEKQCSRPPSHQDTGKIKLLMAQTFEYRRKEILTTLVPVKDILAKYPPLATAMGIRHEFCRVLKDDNAVQEIKERFTKYKSAVVQYCKKLPRKSQFVKSLLSSLQEATTKELVSVDNIESMFVLMVLPELLQLKNRKTQSSLVEILSVSIIAI</sequence>
<dbReference type="Proteomes" id="UP001152795">
    <property type="component" value="Unassembled WGS sequence"/>
</dbReference>
<proteinExistence type="predicted"/>
<dbReference type="EMBL" id="CACRXK020015620">
    <property type="protein sequence ID" value="CAB4028645.1"/>
    <property type="molecule type" value="Genomic_DNA"/>
</dbReference>
<organism evidence="1 2">
    <name type="scientific">Paramuricea clavata</name>
    <name type="common">Red gorgonian</name>
    <name type="synonym">Violescent sea-whip</name>
    <dbReference type="NCBI Taxonomy" id="317549"/>
    <lineage>
        <taxon>Eukaryota</taxon>
        <taxon>Metazoa</taxon>
        <taxon>Cnidaria</taxon>
        <taxon>Anthozoa</taxon>
        <taxon>Octocorallia</taxon>
        <taxon>Malacalcyonacea</taxon>
        <taxon>Plexauridae</taxon>
        <taxon>Paramuricea</taxon>
    </lineage>
</organism>
<dbReference type="AlphaFoldDB" id="A0A6S7J923"/>
<comment type="caution">
    <text evidence="1">The sequence shown here is derived from an EMBL/GenBank/DDBJ whole genome shotgun (WGS) entry which is preliminary data.</text>
</comment>
<evidence type="ECO:0000313" key="1">
    <source>
        <dbReference type="EMBL" id="CAB4028645.1"/>
    </source>
</evidence>
<dbReference type="PANTHER" id="PTHR31025:SF9">
    <property type="entry name" value="SI:DKEY-286J15.1"/>
    <property type="match status" value="1"/>
</dbReference>
<name>A0A6S7J923_PARCT</name>
<evidence type="ECO:0000313" key="2">
    <source>
        <dbReference type="Proteomes" id="UP001152795"/>
    </source>
</evidence>
<protein>
    <submittedName>
        <fullName evidence="1">Uncharacterized protein</fullName>
    </submittedName>
</protein>
<reference evidence="1" key="1">
    <citation type="submission" date="2020-04" db="EMBL/GenBank/DDBJ databases">
        <authorList>
            <person name="Alioto T."/>
            <person name="Alioto T."/>
            <person name="Gomez Garrido J."/>
        </authorList>
    </citation>
    <scope>NUCLEOTIDE SEQUENCE</scope>
    <source>
        <strain evidence="1">A484AB</strain>
    </source>
</reference>
<dbReference type="PANTHER" id="PTHR31025">
    <property type="entry name" value="SI:CH211-196P9.1-RELATED"/>
    <property type="match status" value="1"/>
</dbReference>
<dbReference type="OrthoDB" id="8839291at2759"/>
<accession>A0A6S7J923</accession>
<feature type="non-terminal residue" evidence="1">
    <location>
        <position position="386"/>
    </location>
</feature>
<keyword evidence="2" id="KW-1185">Reference proteome</keyword>